<dbReference type="Pfam" id="PF03963">
    <property type="entry name" value="FlgD"/>
    <property type="match status" value="1"/>
</dbReference>
<dbReference type="Proteomes" id="UP001355056">
    <property type="component" value="Unassembled WGS sequence"/>
</dbReference>
<evidence type="ECO:0000256" key="5">
    <source>
        <dbReference type="RuleBase" id="RU362076"/>
    </source>
</evidence>
<comment type="similarity">
    <text evidence="1 5">Belongs to the FlgD family.</text>
</comment>
<keyword evidence="9" id="KW-0282">Flagellum</keyword>
<dbReference type="Pfam" id="PF13860">
    <property type="entry name" value="FlgD_ig"/>
    <property type="match status" value="1"/>
</dbReference>
<organism evidence="9 10">
    <name type="scientific">Novilysobacter erysipheiresistens</name>
    <dbReference type="NCBI Taxonomy" id="1749332"/>
    <lineage>
        <taxon>Bacteria</taxon>
        <taxon>Pseudomonadati</taxon>
        <taxon>Pseudomonadota</taxon>
        <taxon>Gammaproteobacteria</taxon>
        <taxon>Lysobacterales</taxon>
        <taxon>Lysobacteraceae</taxon>
        <taxon>Novilysobacter</taxon>
    </lineage>
</organism>
<dbReference type="InterPro" id="IPR025965">
    <property type="entry name" value="FlgD/Vpr_Ig-like"/>
</dbReference>
<sequence>MSTITSPNVSGNSENPWGSLGLASKTPERDTALGQADFLRLMTEQLKNQDPLKPMANAEFLGQLAQFSTVQGIDKMQAGLSAVASVMESDQTLRAAALVGREALIEADTVELAAGAGLSGEIAASGAGTIQIEIVDASGATVRRTSVQADAAGGVPWAWDGRDDAGNPTAGGQYTIRATSGTGEDSETLVVGVAAHIDSVSIEPQGLVLNLAGLGSHPLSAIRRIG</sequence>
<evidence type="ECO:0000256" key="6">
    <source>
        <dbReference type="SAM" id="MobiDB-lite"/>
    </source>
</evidence>
<reference evidence="9 10" key="1">
    <citation type="journal article" date="2016" name="Int. J. Syst. Evol. Microbiol.">
        <title>Lysobacter erysipheiresistens sp. nov., an antagonist of powdery mildew, isolated from tobacco-cultivated soil.</title>
        <authorList>
            <person name="Xie B."/>
            <person name="Li T."/>
            <person name="Lin X."/>
            <person name="Wang C.J."/>
            <person name="Chen Y.J."/>
            <person name="Liu W.J."/>
            <person name="Zhao Z.W."/>
        </authorList>
    </citation>
    <scope>NUCLEOTIDE SEQUENCE [LARGE SCALE GENOMIC DNA]</scope>
    <source>
        <strain evidence="9 10">RS-LYSO-3</strain>
    </source>
</reference>
<dbReference type="InterPro" id="IPR025963">
    <property type="entry name" value="FLgD_Tudor"/>
</dbReference>
<dbReference type="EMBL" id="JAXGFP010000007">
    <property type="protein sequence ID" value="MEG3184989.1"/>
    <property type="molecule type" value="Genomic_DNA"/>
</dbReference>
<evidence type="ECO:0000256" key="4">
    <source>
        <dbReference type="ARBA" id="ARBA00024746"/>
    </source>
</evidence>
<dbReference type="RefSeq" id="WP_332618030.1">
    <property type="nucleotide sequence ID" value="NZ_JAXGFP010000007.1"/>
</dbReference>
<feature type="region of interest" description="Disordered" evidence="6">
    <location>
        <begin position="1"/>
        <end position="26"/>
    </location>
</feature>
<evidence type="ECO:0000313" key="10">
    <source>
        <dbReference type="Proteomes" id="UP001355056"/>
    </source>
</evidence>
<proteinExistence type="inferred from homology"/>
<accession>A0ABU7Z1L4</accession>
<gene>
    <name evidence="9" type="ORF">SNE34_13325</name>
</gene>
<feature type="domain" description="FlgD/Vpr Ig-like" evidence="7">
    <location>
        <begin position="119"/>
        <end position="183"/>
    </location>
</feature>
<keyword evidence="3 5" id="KW-1005">Bacterial flagellum biogenesis</keyword>
<evidence type="ECO:0000256" key="3">
    <source>
        <dbReference type="ARBA" id="ARBA00022795"/>
    </source>
</evidence>
<feature type="compositionally biased region" description="Polar residues" evidence="6">
    <location>
        <begin position="1"/>
        <end position="16"/>
    </location>
</feature>
<comment type="caution">
    <text evidence="9">The sequence shown here is derived from an EMBL/GenBank/DDBJ whole genome shotgun (WGS) entry which is preliminary data.</text>
</comment>
<evidence type="ECO:0000256" key="1">
    <source>
        <dbReference type="ARBA" id="ARBA00010577"/>
    </source>
</evidence>
<protein>
    <recommendedName>
        <fullName evidence="2 5">Basal-body rod modification protein FlgD</fullName>
    </recommendedName>
</protein>
<evidence type="ECO:0000256" key="2">
    <source>
        <dbReference type="ARBA" id="ARBA00016013"/>
    </source>
</evidence>
<evidence type="ECO:0000313" key="9">
    <source>
        <dbReference type="EMBL" id="MEG3184989.1"/>
    </source>
</evidence>
<keyword evidence="9" id="KW-0969">Cilium</keyword>
<name>A0ABU7Z1L4_9GAMM</name>
<dbReference type="Gene3D" id="2.30.30.910">
    <property type="match status" value="1"/>
</dbReference>
<dbReference type="InterPro" id="IPR005648">
    <property type="entry name" value="FlgD"/>
</dbReference>
<dbReference type="Pfam" id="PF13861">
    <property type="entry name" value="FLgD_tudor"/>
    <property type="match status" value="1"/>
</dbReference>
<comment type="function">
    <text evidence="4 5">Required for flagellar hook formation. May act as a scaffolding protein.</text>
</comment>
<keyword evidence="10" id="KW-1185">Reference proteome</keyword>
<keyword evidence="9" id="KW-0966">Cell projection</keyword>
<dbReference type="Gene3D" id="2.60.40.4070">
    <property type="match status" value="1"/>
</dbReference>
<feature type="domain" description="FlgD Tudor-like" evidence="8">
    <location>
        <begin position="90"/>
        <end position="223"/>
    </location>
</feature>
<evidence type="ECO:0000259" key="7">
    <source>
        <dbReference type="Pfam" id="PF13860"/>
    </source>
</evidence>
<evidence type="ECO:0000259" key="8">
    <source>
        <dbReference type="Pfam" id="PF13861"/>
    </source>
</evidence>